<evidence type="ECO:0000256" key="3">
    <source>
        <dbReference type="ARBA" id="ARBA00023082"/>
    </source>
</evidence>
<dbReference type="NCBIfam" id="TIGR02937">
    <property type="entry name" value="sigma70-ECF"/>
    <property type="match status" value="1"/>
</dbReference>
<dbReference type="CDD" id="cd06171">
    <property type="entry name" value="Sigma70_r4"/>
    <property type="match status" value="1"/>
</dbReference>
<comment type="caution">
    <text evidence="8">The sequence shown here is derived from an EMBL/GenBank/DDBJ whole genome shotgun (WGS) entry which is preliminary data.</text>
</comment>
<feature type="domain" description="RNA polymerase sigma-70 region 2" evidence="6">
    <location>
        <begin position="26"/>
        <end position="93"/>
    </location>
</feature>
<evidence type="ECO:0000259" key="6">
    <source>
        <dbReference type="Pfam" id="PF04542"/>
    </source>
</evidence>
<dbReference type="AlphaFoldDB" id="A0A1F5PK51"/>
<accession>A0A1F5PK51</accession>
<dbReference type="Proteomes" id="UP000177682">
    <property type="component" value="Unassembled WGS sequence"/>
</dbReference>
<dbReference type="GO" id="GO:0003677">
    <property type="term" value="F:DNA binding"/>
    <property type="evidence" value="ECO:0007669"/>
    <property type="project" value="UniProtKB-KW"/>
</dbReference>
<evidence type="ECO:0000259" key="7">
    <source>
        <dbReference type="Pfam" id="PF04545"/>
    </source>
</evidence>
<feature type="domain" description="RNA polymerase sigma-70 region 4" evidence="7">
    <location>
        <begin position="123"/>
        <end position="172"/>
    </location>
</feature>
<dbReference type="InterPro" id="IPR007627">
    <property type="entry name" value="RNA_pol_sigma70_r2"/>
</dbReference>
<dbReference type="InterPro" id="IPR013324">
    <property type="entry name" value="RNA_pol_sigma_r3/r4-like"/>
</dbReference>
<gene>
    <name evidence="8" type="ORF">A3E29_04075</name>
</gene>
<dbReference type="PANTHER" id="PTHR43133:SF57">
    <property type="entry name" value="RNA POLYMERASE SIGMA-70 FACTOR"/>
    <property type="match status" value="1"/>
</dbReference>
<organism evidence="8 9">
    <name type="scientific">Candidatus Doudnabacteria bacterium RIFCSPHIGHO2_12_FULL_48_16</name>
    <dbReference type="NCBI Taxonomy" id="1817838"/>
    <lineage>
        <taxon>Bacteria</taxon>
        <taxon>Candidatus Doudnaibacteriota</taxon>
    </lineage>
</organism>
<protein>
    <recommendedName>
        <fullName evidence="10">RNA polymerase sigma factor</fullName>
    </recommendedName>
</protein>
<dbReference type="InterPro" id="IPR007630">
    <property type="entry name" value="RNA_pol_sigma70_r4"/>
</dbReference>
<keyword evidence="2" id="KW-0805">Transcription regulation</keyword>
<evidence type="ECO:0000256" key="5">
    <source>
        <dbReference type="ARBA" id="ARBA00023163"/>
    </source>
</evidence>
<keyword evidence="3" id="KW-0731">Sigma factor</keyword>
<keyword evidence="4" id="KW-0238">DNA-binding</keyword>
<dbReference type="Pfam" id="PF04545">
    <property type="entry name" value="Sigma70_r4"/>
    <property type="match status" value="1"/>
</dbReference>
<dbReference type="GO" id="GO:0016987">
    <property type="term" value="F:sigma factor activity"/>
    <property type="evidence" value="ECO:0007669"/>
    <property type="project" value="UniProtKB-KW"/>
</dbReference>
<proteinExistence type="inferred from homology"/>
<evidence type="ECO:0000313" key="8">
    <source>
        <dbReference type="EMBL" id="OGE90247.1"/>
    </source>
</evidence>
<dbReference type="InterPro" id="IPR039425">
    <property type="entry name" value="RNA_pol_sigma-70-like"/>
</dbReference>
<dbReference type="EMBL" id="MFEY01000007">
    <property type="protein sequence ID" value="OGE90247.1"/>
    <property type="molecule type" value="Genomic_DNA"/>
</dbReference>
<evidence type="ECO:0000256" key="1">
    <source>
        <dbReference type="ARBA" id="ARBA00010641"/>
    </source>
</evidence>
<sequence>MVEEAQIQQLVAKAKQQDRVAFAQIYDTFAQQLYNFLLGKLAHKETAEDLLQTVFLKAWSNLNKYEPRANAKFSTWLFQIANFTLIDHWRTRKPTVEINEIENLVQFAQKPKLYEEYAYLSQALQTLPLAYQTVLDLRFRQDLSVEEAAHIMNKSRVSIRVLQHRAIRALRKKLGDKAI</sequence>
<dbReference type="Gene3D" id="1.10.10.10">
    <property type="entry name" value="Winged helix-like DNA-binding domain superfamily/Winged helix DNA-binding domain"/>
    <property type="match status" value="1"/>
</dbReference>
<evidence type="ECO:0000256" key="2">
    <source>
        <dbReference type="ARBA" id="ARBA00023015"/>
    </source>
</evidence>
<dbReference type="Pfam" id="PF04542">
    <property type="entry name" value="Sigma70_r2"/>
    <property type="match status" value="1"/>
</dbReference>
<dbReference type="InterPro" id="IPR013325">
    <property type="entry name" value="RNA_pol_sigma_r2"/>
</dbReference>
<comment type="similarity">
    <text evidence="1">Belongs to the sigma-70 factor family. ECF subfamily.</text>
</comment>
<evidence type="ECO:0000313" key="9">
    <source>
        <dbReference type="Proteomes" id="UP000177682"/>
    </source>
</evidence>
<name>A0A1F5PK51_9BACT</name>
<dbReference type="Gene3D" id="1.10.1740.10">
    <property type="match status" value="1"/>
</dbReference>
<evidence type="ECO:0008006" key="10">
    <source>
        <dbReference type="Google" id="ProtNLM"/>
    </source>
</evidence>
<dbReference type="InterPro" id="IPR014284">
    <property type="entry name" value="RNA_pol_sigma-70_dom"/>
</dbReference>
<dbReference type="SUPFAM" id="SSF88946">
    <property type="entry name" value="Sigma2 domain of RNA polymerase sigma factors"/>
    <property type="match status" value="1"/>
</dbReference>
<evidence type="ECO:0000256" key="4">
    <source>
        <dbReference type="ARBA" id="ARBA00023125"/>
    </source>
</evidence>
<dbReference type="InterPro" id="IPR036388">
    <property type="entry name" value="WH-like_DNA-bd_sf"/>
</dbReference>
<dbReference type="SUPFAM" id="SSF88659">
    <property type="entry name" value="Sigma3 and sigma4 domains of RNA polymerase sigma factors"/>
    <property type="match status" value="1"/>
</dbReference>
<dbReference type="PANTHER" id="PTHR43133">
    <property type="entry name" value="RNA POLYMERASE ECF-TYPE SIGMA FACTO"/>
    <property type="match status" value="1"/>
</dbReference>
<reference evidence="8 9" key="1">
    <citation type="journal article" date="2016" name="Nat. Commun.">
        <title>Thousands of microbial genomes shed light on interconnected biogeochemical processes in an aquifer system.</title>
        <authorList>
            <person name="Anantharaman K."/>
            <person name="Brown C.T."/>
            <person name="Hug L.A."/>
            <person name="Sharon I."/>
            <person name="Castelle C.J."/>
            <person name="Probst A.J."/>
            <person name="Thomas B.C."/>
            <person name="Singh A."/>
            <person name="Wilkins M.J."/>
            <person name="Karaoz U."/>
            <person name="Brodie E.L."/>
            <person name="Williams K.H."/>
            <person name="Hubbard S.S."/>
            <person name="Banfield J.F."/>
        </authorList>
    </citation>
    <scope>NUCLEOTIDE SEQUENCE [LARGE SCALE GENOMIC DNA]</scope>
</reference>
<keyword evidence="5" id="KW-0804">Transcription</keyword>
<dbReference type="GO" id="GO:0006352">
    <property type="term" value="P:DNA-templated transcription initiation"/>
    <property type="evidence" value="ECO:0007669"/>
    <property type="project" value="InterPro"/>
</dbReference>